<dbReference type="Pfam" id="PF02321">
    <property type="entry name" value="OEP"/>
    <property type="match status" value="2"/>
</dbReference>
<evidence type="ECO:0000256" key="2">
    <source>
        <dbReference type="ARBA" id="ARBA00007613"/>
    </source>
</evidence>
<dbReference type="PANTHER" id="PTHR30026">
    <property type="entry name" value="OUTER MEMBRANE PROTEIN TOLC"/>
    <property type="match status" value="1"/>
</dbReference>
<dbReference type="InterPro" id="IPR051906">
    <property type="entry name" value="TolC-like"/>
</dbReference>
<dbReference type="EMBL" id="JAOVZR010000001">
    <property type="protein sequence ID" value="MCY0147096.1"/>
    <property type="molecule type" value="Genomic_DNA"/>
</dbReference>
<keyword evidence="10" id="KW-1185">Reference proteome</keyword>
<dbReference type="PANTHER" id="PTHR30026:SF22">
    <property type="entry name" value="OUTER MEMBRANE EFFLUX PROTEIN"/>
    <property type="match status" value="1"/>
</dbReference>
<feature type="signal peptide" evidence="8">
    <location>
        <begin position="1"/>
        <end position="32"/>
    </location>
</feature>
<keyword evidence="3" id="KW-0813">Transport</keyword>
<dbReference type="InterPro" id="IPR003423">
    <property type="entry name" value="OMP_efflux"/>
</dbReference>
<evidence type="ECO:0000256" key="1">
    <source>
        <dbReference type="ARBA" id="ARBA00004442"/>
    </source>
</evidence>
<accession>A0ABT3Z723</accession>
<protein>
    <submittedName>
        <fullName evidence="9">TolC family outer membrane protein</fullName>
    </submittedName>
</protein>
<keyword evidence="4" id="KW-1134">Transmembrane beta strand</keyword>
<dbReference type="InterPro" id="IPR010130">
    <property type="entry name" value="T1SS_OMP_TolC"/>
</dbReference>
<keyword evidence="8" id="KW-0732">Signal</keyword>
<dbReference type="NCBIfam" id="TIGR01844">
    <property type="entry name" value="type_I_sec_TolC"/>
    <property type="match status" value="1"/>
</dbReference>
<evidence type="ECO:0000313" key="10">
    <source>
        <dbReference type="Proteomes" id="UP001073227"/>
    </source>
</evidence>
<gene>
    <name evidence="9" type="ORF">OEG84_05030</name>
</gene>
<feature type="chain" id="PRO_5045327877" evidence="8">
    <location>
        <begin position="33"/>
        <end position="450"/>
    </location>
</feature>
<evidence type="ECO:0000256" key="6">
    <source>
        <dbReference type="ARBA" id="ARBA00023136"/>
    </source>
</evidence>
<sequence length="450" mass="48029">MLECLLVSFFTKSLACVAVISMVAISPQPAFAETLYQAMAKAYENNPDLNAARAGLRATDEGVALAKSGYRPIIAAEAVASSTNTEGFQTDAASVGVSINQTLFDGFQTRNNVRAAEAQVFAGRENLRGTEIDILLATVQAYVNVNRDNQIVVYRKQNIAFLQEQFSAAKARFDVGESTRTDVSLAEAQLAGARASLTAAIAQAKSSAAVYAQIVGTMPKSLKAVALPRKLLPPTLDSAVSQGVTEHPAVLASLYGVDAAGYNVKSQEGTFLPGVKLSGSVSEADGGVSTARVEARVTVPLYQGGAASARVRQAKEQLGQQRILVDKTRRSIQQSVITSWTQMEAAQATIEANRAQLSAANLALNGVVEERRVGQRTTLDVLNAQQTVLNAKEAISQSERNAILASFSVLASTGKLTVDRLGLRVANYRAEDHYEATKDRWYGLRTIDGR</sequence>
<evidence type="ECO:0000313" key="9">
    <source>
        <dbReference type="EMBL" id="MCY0147096.1"/>
    </source>
</evidence>
<dbReference type="Gene3D" id="1.20.1600.10">
    <property type="entry name" value="Outer membrane efflux proteins (OEP)"/>
    <property type="match status" value="1"/>
</dbReference>
<evidence type="ECO:0000256" key="7">
    <source>
        <dbReference type="ARBA" id="ARBA00023237"/>
    </source>
</evidence>
<keyword evidence="5" id="KW-0812">Transmembrane</keyword>
<evidence type="ECO:0000256" key="5">
    <source>
        <dbReference type="ARBA" id="ARBA00022692"/>
    </source>
</evidence>
<comment type="subcellular location">
    <subcellularLocation>
        <location evidence="1">Cell outer membrane</location>
    </subcellularLocation>
</comment>
<evidence type="ECO:0000256" key="8">
    <source>
        <dbReference type="SAM" id="SignalP"/>
    </source>
</evidence>
<dbReference type="SUPFAM" id="SSF56954">
    <property type="entry name" value="Outer membrane efflux proteins (OEP)"/>
    <property type="match status" value="1"/>
</dbReference>
<name>A0ABT3Z723_9HYPH</name>
<reference evidence="9" key="1">
    <citation type="submission" date="2022-10" db="EMBL/GenBank/DDBJ databases">
        <title>Hoeflea sp. G2-23, isolated from marine algae.</title>
        <authorList>
            <person name="Kristyanto S."/>
            <person name="Kim J.M."/>
            <person name="Jeon C.O."/>
        </authorList>
    </citation>
    <scope>NUCLEOTIDE SEQUENCE</scope>
    <source>
        <strain evidence="9">G2-23</strain>
    </source>
</reference>
<comment type="similarity">
    <text evidence="2">Belongs to the outer membrane factor (OMF) (TC 1.B.17) family.</text>
</comment>
<dbReference type="Proteomes" id="UP001073227">
    <property type="component" value="Unassembled WGS sequence"/>
</dbReference>
<comment type="caution">
    <text evidence="9">The sequence shown here is derived from an EMBL/GenBank/DDBJ whole genome shotgun (WGS) entry which is preliminary data.</text>
</comment>
<organism evidence="9 10">
    <name type="scientific">Hoeflea algicola</name>
    <dbReference type="NCBI Taxonomy" id="2983763"/>
    <lineage>
        <taxon>Bacteria</taxon>
        <taxon>Pseudomonadati</taxon>
        <taxon>Pseudomonadota</taxon>
        <taxon>Alphaproteobacteria</taxon>
        <taxon>Hyphomicrobiales</taxon>
        <taxon>Rhizobiaceae</taxon>
        <taxon>Hoeflea</taxon>
    </lineage>
</organism>
<keyword evidence="7" id="KW-0998">Cell outer membrane</keyword>
<keyword evidence="6" id="KW-0472">Membrane</keyword>
<evidence type="ECO:0000256" key="4">
    <source>
        <dbReference type="ARBA" id="ARBA00022452"/>
    </source>
</evidence>
<proteinExistence type="inferred from homology"/>
<evidence type="ECO:0000256" key="3">
    <source>
        <dbReference type="ARBA" id="ARBA00022448"/>
    </source>
</evidence>